<dbReference type="CDD" id="cd00060">
    <property type="entry name" value="FHA"/>
    <property type="match status" value="1"/>
</dbReference>
<name>A0A3B0Y582_9ZZZZ</name>
<reference evidence="2" key="1">
    <citation type="submission" date="2018-06" db="EMBL/GenBank/DDBJ databases">
        <authorList>
            <person name="Zhirakovskaya E."/>
        </authorList>
    </citation>
    <scope>NUCLEOTIDE SEQUENCE</scope>
</reference>
<dbReference type="InterPro" id="IPR008984">
    <property type="entry name" value="SMAD_FHA_dom_sf"/>
</dbReference>
<feature type="domain" description="FHA" evidence="1">
    <location>
        <begin position="23"/>
        <end position="79"/>
    </location>
</feature>
<proteinExistence type="predicted"/>
<dbReference type="EMBL" id="UOFL01000034">
    <property type="protein sequence ID" value="VAW72000.1"/>
    <property type="molecule type" value="Genomic_DNA"/>
</dbReference>
<sequence>MLKLLLTEDHTVIREFPLEPGVVTIGRGPGNEIRLEDMSVSSHHAQLDIEQNQYLETLNDICVKDLRSTNGTLINGKKVKRTRLRHGDIINIGAYQFRVVYDNEQALDSTRIYLPGA</sequence>
<dbReference type="PANTHER" id="PTHR23308">
    <property type="entry name" value="NUCLEAR INHIBITOR OF PROTEIN PHOSPHATASE-1"/>
    <property type="match status" value="1"/>
</dbReference>
<organism evidence="2">
    <name type="scientific">hydrothermal vent metagenome</name>
    <dbReference type="NCBI Taxonomy" id="652676"/>
    <lineage>
        <taxon>unclassified sequences</taxon>
        <taxon>metagenomes</taxon>
        <taxon>ecological metagenomes</taxon>
    </lineage>
</organism>
<dbReference type="Gene3D" id="2.60.200.20">
    <property type="match status" value="1"/>
</dbReference>
<dbReference type="InterPro" id="IPR000253">
    <property type="entry name" value="FHA_dom"/>
</dbReference>
<evidence type="ECO:0000259" key="1">
    <source>
        <dbReference type="PROSITE" id="PS50006"/>
    </source>
</evidence>
<dbReference type="PROSITE" id="PS50006">
    <property type="entry name" value="FHA_DOMAIN"/>
    <property type="match status" value="1"/>
</dbReference>
<evidence type="ECO:0000313" key="2">
    <source>
        <dbReference type="EMBL" id="VAW72000.1"/>
    </source>
</evidence>
<gene>
    <name evidence="2" type="ORF">MNBD_GAMMA12-3001</name>
</gene>
<dbReference type="AlphaFoldDB" id="A0A3B0Y582"/>
<dbReference type="InterPro" id="IPR050923">
    <property type="entry name" value="Cell_Proc_Reg/RNA_Proc"/>
</dbReference>
<accession>A0A3B0Y582</accession>
<dbReference type="SMART" id="SM00240">
    <property type="entry name" value="FHA"/>
    <property type="match status" value="1"/>
</dbReference>
<dbReference type="SUPFAM" id="SSF49879">
    <property type="entry name" value="SMAD/FHA domain"/>
    <property type="match status" value="1"/>
</dbReference>
<dbReference type="Pfam" id="PF00498">
    <property type="entry name" value="FHA"/>
    <property type="match status" value="1"/>
</dbReference>
<protein>
    <recommendedName>
        <fullName evidence="1">FHA domain-containing protein</fullName>
    </recommendedName>
</protein>